<keyword evidence="15" id="KW-1185">Reference proteome</keyword>
<organism evidence="14 15">
    <name type="scientific">[Candida] anglica</name>
    <dbReference type="NCBI Taxonomy" id="148631"/>
    <lineage>
        <taxon>Eukaryota</taxon>
        <taxon>Fungi</taxon>
        <taxon>Dikarya</taxon>
        <taxon>Ascomycota</taxon>
        <taxon>Saccharomycotina</taxon>
        <taxon>Pichiomycetes</taxon>
        <taxon>Debaryomycetaceae</taxon>
        <taxon>Kurtzmaniella</taxon>
    </lineage>
</organism>
<feature type="compositionally biased region" description="Polar residues" evidence="12">
    <location>
        <begin position="91"/>
        <end position="110"/>
    </location>
</feature>
<dbReference type="PROSITE" id="PS51562">
    <property type="entry name" value="RNA_CAP0_MT"/>
    <property type="match status" value="1"/>
</dbReference>
<dbReference type="InterPro" id="IPR004971">
    <property type="entry name" value="mRNA_G-N7_MeTrfase_dom"/>
</dbReference>
<evidence type="ECO:0000313" key="15">
    <source>
        <dbReference type="Proteomes" id="UP001497600"/>
    </source>
</evidence>
<feature type="compositionally biased region" description="Polar residues" evidence="12">
    <location>
        <begin position="66"/>
        <end position="75"/>
    </location>
</feature>
<dbReference type="EMBL" id="OZ004256">
    <property type="protein sequence ID" value="CAK7903634.1"/>
    <property type="molecule type" value="Genomic_DNA"/>
</dbReference>
<dbReference type="PANTHER" id="PTHR12189:SF2">
    <property type="entry name" value="MRNA CAP GUANINE-N7 METHYLTRANSFERASE"/>
    <property type="match status" value="1"/>
</dbReference>
<proteinExistence type="predicted"/>
<feature type="compositionally biased region" description="Basic and acidic residues" evidence="12">
    <location>
        <begin position="34"/>
        <end position="45"/>
    </location>
</feature>
<evidence type="ECO:0000256" key="4">
    <source>
        <dbReference type="ARBA" id="ARBA00022679"/>
    </source>
</evidence>
<gene>
    <name evidence="14" type="primary">ABD1</name>
    <name evidence="14" type="ORF">CAAN4_D05490</name>
</gene>
<evidence type="ECO:0000256" key="8">
    <source>
        <dbReference type="ARBA" id="ARBA00032772"/>
    </source>
</evidence>
<keyword evidence="7" id="KW-0506">mRNA capping</keyword>
<feature type="compositionally biased region" description="Basic and acidic residues" evidence="12">
    <location>
        <begin position="183"/>
        <end position="195"/>
    </location>
</feature>
<dbReference type="CDD" id="cd02440">
    <property type="entry name" value="AdoMet_MTases"/>
    <property type="match status" value="1"/>
</dbReference>
<dbReference type="GO" id="GO:0008168">
    <property type="term" value="F:methyltransferase activity"/>
    <property type="evidence" value="ECO:0007669"/>
    <property type="project" value="UniProtKB-KW"/>
</dbReference>
<evidence type="ECO:0000313" key="14">
    <source>
        <dbReference type="EMBL" id="CAK7903634.1"/>
    </source>
</evidence>
<dbReference type="Proteomes" id="UP001497600">
    <property type="component" value="Chromosome D"/>
</dbReference>
<feature type="compositionally biased region" description="Basic and acidic residues" evidence="12">
    <location>
        <begin position="1"/>
        <end position="14"/>
    </location>
</feature>
<feature type="domain" description="MRNA cap 0 methyltransferase" evidence="13">
    <location>
        <begin position="297"/>
        <end position="612"/>
    </location>
</feature>
<name>A0ABP0EAN5_9ASCO</name>
<evidence type="ECO:0000256" key="11">
    <source>
        <dbReference type="ARBA" id="ARBA00049739"/>
    </source>
</evidence>
<dbReference type="InterPro" id="IPR029063">
    <property type="entry name" value="SAM-dependent_MTases_sf"/>
</dbReference>
<feature type="compositionally biased region" description="Low complexity" evidence="12">
    <location>
        <begin position="49"/>
        <end position="65"/>
    </location>
</feature>
<dbReference type="GO" id="GO:0032259">
    <property type="term" value="P:methylation"/>
    <property type="evidence" value="ECO:0007669"/>
    <property type="project" value="UniProtKB-KW"/>
</dbReference>
<feature type="region of interest" description="Disordered" evidence="12">
    <location>
        <begin position="1"/>
        <end position="232"/>
    </location>
</feature>
<evidence type="ECO:0000256" key="7">
    <source>
        <dbReference type="ARBA" id="ARBA00023042"/>
    </source>
</evidence>
<evidence type="ECO:0000256" key="6">
    <source>
        <dbReference type="ARBA" id="ARBA00022884"/>
    </source>
</evidence>
<evidence type="ECO:0000256" key="10">
    <source>
        <dbReference type="ARBA" id="ARBA00044712"/>
    </source>
</evidence>
<dbReference type="Gene3D" id="3.40.50.150">
    <property type="entry name" value="Vaccinia Virus protein VP39"/>
    <property type="match status" value="1"/>
</dbReference>
<keyword evidence="5" id="KW-0949">S-adenosyl-L-methionine</keyword>
<evidence type="ECO:0000259" key="13">
    <source>
        <dbReference type="PROSITE" id="PS51562"/>
    </source>
</evidence>
<dbReference type="SUPFAM" id="SSF53335">
    <property type="entry name" value="S-adenosyl-L-methionine-dependent methyltransferases"/>
    <property type="match status" value="1"/>
</dbReference>
<dbReference type="InterPro" id="IPR039753">
    <property type="entry name" value="RG7MT1"/>
</dbReference>
<dbReference type="PANTHER" id="PTHR12189">
    <property type="entry name" value="MRNA GUANINE-7- METHYLTRANSFERASE"/>
    <property type="match status" value="1"/>
</dbReference>
<evidence type="ECO:0000256" key="1">
    <source>
        <dbReference type="ARBA" id="ARBA00003378"/>
    </source>
</evidence>
<evidence type="ECO:0000256" key="5">
    <source>
        <dbReference type="ARBA" id="ARBA00022691"/>
    </source>
</evidence>
<evidence type="ECO:0000256" key="12">
    <source>
        <dbReference type="SAM" id="MobiDB-lite"/>
    </source>
</evidence>
<evidence type="ECO:0000256" key="9">
    <source>
        <dbReference type="ARBA" id="ARBA00033387"/>
    </source>
</evidence>
<feature type="compositionally biased region" description="Low complexity" evidence="12">
    <location>
        <begin position="210"/>
        <end position="227"/>
    </location>
</feature>
<accession>A0ABP0EAN5</accession>
<dbReference type="EC" id="2.1.1.56" evidence="2"/>
<dbReference type="Pfam" id="PF03291">
    <property type="entry name" value="mRNA_G-N7_MeTrfase"/>
    <property type="match status" value="1"/>
</dbReference>
<sequence>MTMPDIDSKLKLDTPAEGPVVQNESGKLASEVQPSKEEPEKKSIEADVQTDQQQSQAIQQQQKSQNRSASPSTPSEAIDVSDAFSRRTEKITGNNTAPTPVASSYTTNSKPIPAWMKKQEVVNKYDKYGKRESSENNSGSATITSNNDTPSSVTTSTSSIEDTSSPYAKYLSVSSTSSSSRTKRIEDPRRRRRDDVDDEDDRSIRRARYSTTTTTTPPTSTTATSTPIGHASGVTPYNPVTAAAASASASATTATPSYNSFKSKINNKSNRDINSIVRTHYNQKTYHSLQSGPRTKSPIYKLRNFNNTIKYILLGNYVKPNPDRSRPTVILDLCCGKGGDLNKCEFVGANQLIGIDISDASVKEAFKRYSQNKARFIHPVGGSQNPSGVPAKRDSRKYNFDACFATGDCFTRAIPDILEPVFPGIVSNLFPVDCVSIQFALHYAFETEEKVKTLLNNVSRSLRPGGTFVGTIPSSDFIREKIVKKEFLPGSDGLAFGNDLYSVTFHQPPPEDGVFRPAFGHGYNFSLKDAIDDVPEYVVPFEVFRSLCEDYGLTLRYKKNFVDLFNAEIPRYFGRLNKNLIEGMKRSDGKYGAEGSEKEAVAFYIGFVFEKVGG</sequence>
<feature type="compositionally biased region" description="Basic and acidic residues" evidence="12">
    <location>
        <begin position="117"/>
        <end position="134"/>
    </location>
</feature>
<feature type="compositionally biased region" description="Low complexity" evidence="12">
    <location>
        <begin position="144"/>
        <end position="180"/>
    </location>
</feature>
<protein>
    <recommendedName>
        <fullName evidence="11">mRNA cap guanine-N(7) methyltransferase</fullName>
        <ecNumber evidence="2">2.1.1.56</ecNumber>
    </recommendedName>
    <alternativeName>
        <fullName evidence="8">mRNA (guanine-N(7))-methyltransferase</fullName>
    </alternativeName>
    <alternativeName>
        <fullName evidence="9">mRNA cap methyltransferase</fullName>
    </alternativeName>
</protein>
<evidence type="ECO:0000256" key="2">
    <source>
        <dbReference type="ARBA" id="ARBA00011926"/>
    </source>
</evidence>
<keyword evidence="4" id="KW-0808">Transferase</keyword>
<reference evidence="14 15" key="1">
    <citation type="submission" date="2024-01" db="EMBL/GenBank/DDBJ databases">
        <authorList>
            <consortium name="Genoscope - CEA"/>
            <person name="William W."/>
        </authorList>
    </citation>
    <scope>NUCLEOTIDE SEQUENCE [LARGE SCALE GENOMIC DNA]</scope>
    <source>
        <strain evidence="14 15">29B2s-10</strain>
    </source>
</reference>
<keyword evidence="6" id="KW-0694">RNA-binding</keyword>
<keyword evidence="3 14" id="KW-0489">Methyltransferase</keyword>
<evidence type="ECO:0000256" key="3">
    <source>
        <dbReference type="ARBA" id="ARBA00022603"/>
    </source>
</evidence>
<keyword evidence="7" id="KW-0507">mRNA processing</keyword>
<comment type="function">
    <text evidence="1">Responsible for methylating the 5'-cap structure of mRNAs.</text>
</comment>
<comment type="catalytic activity">
    <reaction evidence="10">
        <text>a 5'-end (5'-triphosphoguanosine)-ribonucleoside in mRNA + S-adenosyl-L-methionine = a 5'-end (N(7)-methyl 5'-triphosphoguanosine)-ribonucleoside in mRNA + S-adenosyl-L-homocysteine</text>
        <dbReference type="Rhea" id="RHEA:67008"/>
        <dbReference type="Rhea" id="RHEA-COMP:17166"/>
        <dbReference type="Rhea" id="RHEA-COMP:17167"/>
        <dbReference type="ChEBI" id="CHEBI:57856"/>
        <dbReference type="ChEBI" id="CHEBI:59789"/>
        <dbReference type="ChEBI" id="CHEBI:156461"/>
        <dbReference type="ChEBI" id="CHEBI:167617"/>
        <dbReference type="EC" id="2.1.1.56"/>
    </reaction>
</comment>